<evidence type="ECO:0000256" key="1">
    <source>
        <dbReference type="SAM" id="MobiDB-lite"/>
    </source>
</evidence>
<keyword evidence="3" id="KW-1185">Reference proteome</keyword>
<dbReference type="CTD" id="20322003"/>
<dbReference type="AlphaFoldDB" id="A0A074ZFX8"/>
<dbReference type="GeneID" id="20322003"/>
<evidence type="ECO:0000313" key="3">
    <source>
        <dbReference type="Proteomes" id="UP000054324"/>
    </source>
</evidence>
<evidence type="ECO:0000313" key="2">
    <source>
        <dbReference type="EMBL" id="KER24557.1"/>
    </source>
</evidence>
<dbReference type="Proteomes" id="UP000054324">
    <property type="component" value="Unassembled WGS sequence"/>
</dbReference>
<feature type="compositionally biased region" description="Acidic residues" evidence="1">
    <location>
        <begin position="36"/>
        <end position="47"/>
    </location>
</feature>
<protein>
    <submittedName>
        <fullName evidence="2">Uncharacterized protein</fullName>
    </submittedName>
</protein>
<accession>A0A074ZFX8</accession>
<dbReference type="KEGG" id="ovi:T265_07824"/>
<feature type="region of interest" description="Disordered" evidence="1">
    <location>
        <begin position="34"/>
        <end position="73"/>
    </location>
</feature>
<name>A0A074ZFX8_OPIVI</name>
<proteinExistence type="predicted"/>
<dbReference type="RefSeq" id="XP_009171717.1">
    <property type="nucleotide sequence ID" value="XM_009173453.1"/>
</dbReference>
<sequence length="84" mass="9230">MTRSILSEKFGGDSVSPLFHKQNLMMVVDQVNDVVGDGDDDADEDDRENVYDGDNGEDEEGNDDRFSYDDGGAGGMQKCAEFLE</sequence>
<gene>
    <name evidence="2" type="ORF">T265_07824</name>
</gene>
<reference evidence="2 3" key="1">
    <citation type="submission" date="2013-11" db="EMBL/GenBank/DDBJ databases">
        <title>Opisthorchis viverrini - life in the bile duct.</title>
        <authorList>
            <person name="Young N.D."/>
            <person name="Nagarajan N."/>
            <person name="Lin S.J."/>
            <person name="Korhonen P.K."/>
            <person name="Jex A.R."/>
            <person name="Hall R.S."/>
            <person name="Safavi-Hemami H."/>
            <person name="Kaewkong W."/>
            <person name="Bertrand D."/>
            <person name="Gao S."/>
            <person name="Seet Q."/>
            <person name="Wongkham S."/>
            <person name="Teh B.T."/>
            <person name="Wongkham C."/>
            <person name="Intapan P.M."/>
            <person name="Maleewong W."/>
            <person name="Yang X."/>
            <person name="Hu M."/>
            <person name="Wang Z."/>
            <person name="Hofmann A."/>
            <person name="Sternberg P.W."/>
            <person name="Tan P."/>
            <person name="Wang J."/>
            <person name="Gasser R.B."/>
        </authorList>
    </citation>
    <scope>NUCLEOTIDE SEQUENCE [LARGE SCALE GENOMIC DNA]</scope>
</reference>
<dbReference type="EMBL" id="KL596806">
    <property type="protein sequence ID" value="KER24557.1"/>
    <property type="molecule type" value="Genomic_DNA"/>
</dbReference>
<organism evidence="2 3">
    <name type="scientific">Opisthorchis viverrini</name>
    <name type="common">Southeast Asian liver fluke</name>
    <dbReference type="NCBI Taxonomy" id="6198"/>
    <lineage>
        <taxon>Eukaryota</taxon>
        <taxon>Metazoa</taxon>
        <taxon>Spiralia</taxon>
        <taxon>Lophotrochozoa</taxon>
        <taxon>Platyhelminthes</taxon>
        <taxon>Trematoda</taxon>
        <taxon>Digenea</taxon>
        <taxon>Opisthorchiida</taxon>
        <taxon>Opisthorchiata</taxon>
        <taxon>Opisthorchiidae</taxon>
        <taxon>Opisthorchis</taxon>
    </lineage>
</organism>